<dbReference type="Pfam" id="PF23865">
    <property type="entry name" value="DUF7223"/>
    <property type="match status" value="1"/>
</dbReference>
<dbReference type="AlphaFoldDB" id="A0AAV9WH06"/>
<protein>
    <submittedName>
        <fullName evidence="4">Uncharacterized protein</fullName>
    </submittedName>
</protein>
<feature type="chain" id="PRO_5043541578" evidence="1">
    <location>
        <begin position="23"/>
        <end position="603"/>
    </location>
</feature>
<comment type="caution">
    <text evidence="4">The sequence shown here is derived from an EMBL/GenBank/DDBJ whole genome shotgun (WGS) entry which is preliminary data.</text>
</comment>
<keyword evidence="5" id="KW-1185">Reference proteome</keyword>
<dbReference type="InterPro" id="IPR054293">
    <property type="entry name" value="DUF7029"/>
</dbReference>
<proteinExistence type="predicted"/>
<keyword evidence="1" id="KW-0732">Signal</keyword>
<sequence length="603" mass="65470">MAPNYLLSIALCLGLFGLQINANINVNENAPRSLENPVKVPPVRVEDFFPHLQKRDNDWSRLDLQKEVRLMWAINTTTEKVVFDMMLQQPDPDHPLLALEDLDSLAESIACREPDITLKFGSKEAMDRAIKAWDWINEAEADYFYLIANHNGCGPDAERYPYKVIGVQYDHSALTAKLTTQTTTWEEAVKNHEMWVGSSPHHQGPLALAPQQSFNNSDAPASNLTQKASLSQDSESDLSKRWNIEGVIDSAVGIFVRTRDVFVSAGKFVVAVVKLLNGGDIEFDVSGKYNAPIFHSAESVGGKDVPVRFYIDCEDCHTTGKLLWSARWKLVNHSFKELVVKGRPTGVAGKVSIKAKVEADIEGFSKKNLVPIPGISPLTIGPVTIGPQVLAGLGVEGKIKGNGVFTTGLEWSVPDTANIEIHSLRITQSKASGFGGAMAKPSFNVDELNASGELTFYAILRFALAVTAGKSSHGFRTDLKTGFKASLAVGILAKDACKGQLGEAQSFGAKIAASRTLEVITGIGFEDTPADIEYKLHEDERQIAGVCFAAPIIPARAVGKLPEVKNDTSPRTQSLVQKQRGTEAFAPGSIMVKGKAIDFVRAG</sequence>
<evidence type="ECO:0000259" key="3">
    <source>
        <dbReference type="Pfam" id="PF23865"/>
    </source>
</evidence>
<reference evidence="4 5" key="1">
    <citation type="submission" date="2023-08" db="EMBL/GenBank/DDBJ databases">
        <authorList>
            <person name="Palmer J.M."/>
        </authorList>
    </citation>
    <scope>NUCLEOTIDE SEQUENCE [LARGE SCALE GENOMIC DNA]</scope>
    <source>
        <strain evidence="4 5">TWF481</strain>
    </source>
</reference>
<feature type="domain" description="DUF7223" evidence="3">
    <location>
        <begin position="285"/>
        <end position="548"/>
    </location>
</feature>
<evidence type="ECO:0000256" key="1">
    <source>
        <dbReference type="SAM" id="SignalP"/>
    </source>
</evidence>
<organism evidence="4 5">
    <name type="scientific">Arthrobotrys musiformis</name>
    <dbReference type="NCBI Taxonomy" id="47236"/>
    <lineage>
        <taxon>Eukaryota</taxon>
        <taxon>Fungi</taxon>
        <taxon>Dikarya</taxon>
        <taxon>Ascomycota</taxon>
        <taxon>Pezizomycotina</taxon>
        <taxon>Orbiliomycetes</taxon>
        <taxon>Orbiliales</taxon>
        <taxon>Orbiliaceae</taxon>
        <taxon>Arthrobotrys</taxon>
    </lineage>
</organism>
<dbReference type="Proteomes" id="UP001370758">
    <property type="component" value="Unassembled WGS sequence"/>
</dbReference>
<accession>A0AAV9WH06</accession>
<feature type="signal peptide" evidence="1">
    <location>
        <begin position="1"/>
        <end position="22"/>
    </location>
</feature>
<evidence type="ECO:0000313" key="5">
    <source>
        <dbReference type="Proteomes" id="UP001370758"/>
    </source>
</evidence>
<evidence type="ECO:0000259" key="2">
    <source>
        <dbReference type="Pfam" id="PF22974"/>
    </source>
</evidence>
<name>A0AAV9WH06_9PEZI</name>
<gene>
    <name evidence="4" type="ORF">TWF481_006070</name>
</gene>
<feature type="domain" description="DUF7029" evidence="2">
    <location>
        <begin position="90"/>
        <end position="192"/>
    </location>
</feature>
<dbReference type="Pfam" id="PF22974">
    <property type="entry name" value="DUF7029"/>
    <property type="match status" value="1"/>
</dbReference>
<dbReference type="EMBL" id="JAVHJL010000003">
    <property type="protein sequence ID" value="KAK6507644.1"/>
    <property type="molecule type" value="Genomic_DNA"/>
</dbReference>
<evidence type="ECO:0000313" key="4">
    <source>
        <dbReference type="EMBL" id="KAK6507644.1"/>
    </source>
</evidence>
<dbReference type="InterPro" id="IPR055647">
    <property type="entry name" value="DUF7223"/>
</dbReference>